<reference evidence="1 2" key="1">
    <citation type="submission" date="2016-10" db="EMBL/GenBank/DDBJ databases">
        <authorList>
            <person name="de Groot N.N."/>
        </authorList>
    </citation>
    <scope>NUCLEOTIDE SEQUENCE [LARGE SCALE GENOMIC DNA]</scope>
    <source>
        <strain evidence="1 2">CGMCC 1.9113</strain>
    </source>
</reference>
<dbReference type="RefSeq" id="WP_093330911.1">
    <property type="nucleotide sequence ID" value="NZ_FOXP01000002.1"/>
</dbReference>
<dbReference type="AlphaFoldDB" id="A0A1I5QGW2"/>
<organism evidence="1 2">
    <name type="scientific">Sphingomonas rubra</name>
    <dbReference type="NCBI Taxonomy" id="634430"/>
    <lineage>
        <taxon>Bacteria</taxon>
        <taxon>Pseudomonadati</taxon>
        <taxon>Pseudomonadota</taxon>
        <taxon>Alphaproteobacteria</taxon>
        <taxon>Sphingomonadales</taxon>
        <taxon>Sphingomonadaceae</taxon>
        <taxon>Sphingomonas</taxon>
    </lineage>
</organism>
<gene>
    <name evidence="1" type="ORF">SAMN04488241_10210</name>
</gene>
<dbReference type="OrthoDB" id="5705783at2"/>
<proteinExistence type="predicted"/>
<sequence length="184" mass="20293">MKVFLDFEASSLSDRSYPVEVAWVFQDGRSESHLIRPATEWTDWDEEAEAIHGISREQLAGEGDPHDVVGARMVEALIDHELFASAPSWDGKWLSVLLRGAGLPRHALRLRNTDEALRATATEILQGALPAARLDIEVHALVASANAGKQARPAHRALPDAQGEYETWLRLRQTARELLAQTGG</sequence>
<evidence type="ECO:0000313" key="2">
    <source>
        <dbReference type="Proteomes" id="UP000199586"/>
    </source>
</evidence>
<dbReference type="InterPro" id="IPR012337">
    <property type="entry name" value="RNaseH-like_sf"/>
</dbReference>
<dbReference type="STRING" id="634430.SAMN04488241_10210"/>
<dbReference type="InterPro" id="IPR036397">
    <property type="entry name" value="RNaseH_sf"/>
</dbReference>
<name>A0A1I5QGW2_9SPHN</name>
<keyword evidence="2" id="KW-1185">Reference proteome</keyword>
<dbReference type="Gene3D" id="3.30.420.10">
    <property type="entry name" value="Ribonuclease H-like superfamily/Ribonuclease H"/>
    <property type="match status" value="1"/>
</dbReference>
<dbReference type="EMBL" id="FOXP01000002">
    <property type="protein sequence ID" value="SFP45096.1"/>
    <property type="molecule type" value="Genomic_DNA"/>
</dbReference>
<protein>
    <submittedName>
        <fullName evidence="1">Uncharacterized protein</fullName>
    </submittedName>
</protein>
<accession>A0A1I5QGW2</accession>
<dbReference type="Proteomes" id="UP000199586">
    <property type="component" value="Unassembled WGS sequence"/>
</dbReference>
<dbReference type="GO" id="GO:0003676">
    <property type="term" value="F:nucleic acid binding"/>
    <property type="evidence" value="ECO:0007669"/>
    <property type="project" value="InterPro"/>
</dbReference>
<dbReference type="SUPFAM" id="SSF53098">
    <property type="entry name" value="Ribonuclease H-like"/>
    <property type="match status" value="1"/>
</dbReference>
<evidence type="ECO:0000313" key="1">
    <source>
        <dbReference type="EMBL" id="SFP45096.1"/>
    </source>
</evidence>